<accession>A0A9Q1JJU8</accession>
<gene>
    <name evidence="1" type="ORF">Cgig2_012900</name>
</gene>
<name>A0A9Q1JJU8_9CARY</name>
<sequence length="151" mass="18264">MKIFPRGKEFYPNHTHVIHALCNIMRSKFDSPYHTWKEIPIEVQNMWFDEFKKKFRWDDEHAHEIRRVFEFRGSSRLKGMTFEIRKKRKKLQREPTIDESFALTHSRKKYQSFVDQKSKEAYEKYKKILSEFQASTQGEGSTFQGTPLPQL</sequence>
<dbReference type="EMBL" id="JAKOGI010002688">
    <property type="protein sequence ID" value="KAJ8421518.1"/>
    <property type="molecule type" value="Genomic_DNA"/>
</dbReference>
<reference evidence="1" key="1">
    <citation type="submission" date="2022-04" db="EMBL/GenBank/DDBJ databases">
        <title>Carnegiea gigantea Genome sequencing and assembly v2.</title>
        <authorList>
            <person name="Copetti D."/>
            <person name="Sanderson M.J."/>
            <person name="Burquez A."/>
            <person name="Wojciechowski M.F."/>
        </authorList>
    </citation>
    <scope>NUCLEOTIDE SEQUENCE</scope>
    <source>
        <strain evidence="1">SGP5-SGP5p</strain>
        <tissue evidence="1">Aerial part</tissue>
    </source>
</reference>
<dbReference type="InterPro" id="IPR004252">
    <property type="entry name" value="Probable_transposase_24"/>
</dbReference>
<organism evidence="1 2">
    <name type="scientific">Carnegiea gigantea</name>
    <dbReference type="NCBI Taxonomy" id="171969"/>
    <lineage>
        <taxon>Eukaryota</taxon>
        <taxon>Viridiplantae</taxon>
        <taxon>Streptophyta</taxon>
        <taxon>Embryophyta</taxon>
        <taxon>Tracheophyta</taxon>
        <taxon>Spermatophyta</taxon>
        <taxon>Magnoliopsida</taxon>
        <taxon>eudicotyledons</taxon>
        <taxon>Gunneridae</taxon>
        <taxon>Pentapetalae</taxon>
        <taxon>Caryophyllales</taxon>
        <taxon>Cactineae</taxon>
        <taxon>Cactaceae</taxon>
        <taxon>Cactoideae</taxon>
        <taxon>Echinocereeae</taxon>
        <taxon>Carnegiea</taxon>
    </lineage>
</organism>
<dbReference type="Proteomes" id="UP001153076">
    <property type="component" value="Unassembled WGS sequence"/>
</dbReference>
<dbReference type="AlphaFoldDB" id="A0A9Q1JJU8"/>
<protein>
    <submittedName>
        <fullName evidence="1">Uncharacterized protein</fullName>
    </submittedName>
</protein>
<dbReference type="Pfam" id="PF03004">
    <property type="entry name" value="Transposase_24"/>
    <property type="match status" value="1"/>
</dbReference>
<keyword evidence="2" id="KW-1185">Reference proteome</keyword>
<evidence type="ECO:0000313" key="2">
    <source>
        <dbReference type="Proteomes" id="UP001153076"/>
    </source>
</evidence>
<proteinExistence type="predicted"/>
<comment type="caution">
    <text evidence="1">The sequence shown here is derived from an EMBL/GenBank/DDBJ whole genome shotgun (WGS) entry which is preliminary data.</text>
</comment>
<dbReference type="OrthoDB" id="1750612at2759"/>
<evidence type="ECO:0000313" key="1">
    <source>
        <dbReference type="EMBL" id="KAJ8421518.1"/>
    </source>
</evidence>